<dbReference type="Proteomes" id="UP000292935">
    <property type="component" value="Unassembled WGS sequence"/>
</dbReference>
<name>A0A4Q2JNR8_9MICO</name>
<dbReference type="GO" id="GO:0000976">
    <property type="term" value="F:transcription cis-regulatory region binding"/>
    <property type="evidence" value="ECO:0007669"/>
    <property type="project" value="TreeGrafter"/>
</dbReference>
<evidence type="ECO:0000313" key="7">
    <source>
        <dbReference type="Proteomes" id="UP000292935"/>
    </source>
</evidence>
<evidence type="ECO:0000256" key="3">
    <source>
        <dbReference type="ARBA" id="ARBA00023163"/>
    </source>
</evidence>
<dbReference type="OrthoDB" id="3472897at2"/>
<dbReference type="InterPro" id="IPR050109">
    <property type="entry name" value="HTH-type_TetR-like_transc_reg"/>
</dbReference>
<dbReference type="EMBL" id="SDPO01000003">
    <property type="protein sequence ID" value="RXZ47608.1"/>
    <property type="molecule type" value="Genomic_DNA"/>
</dbReference>
<accession>A0A4Q2JNR8</accession>
<evidence type="ECO:0000256" key="4">
    <source>
        <dbReference type="PROSITE-ProRule" id="PRU00335"/>
    </source>
</evidence>
<dbReference type="AlphaFoldDB" id="A0A4Q2JNR8"/>
<dbReference type="PROSITE" id="PS50977">
    <property type="entry name" value="HTH_TETR_2"/>
    <property type="match status" value="1"/>
</dbReference>
<organism evidence="6 7">
    <name type="scientific">Agromyces fucosus</name>
    <dbReference type="NCBI Taxonomy" id="41985"/>
    <lineage>
        <taxon>Bacteria</taxon>
        <taxon>Bacillati</taxon>
        <taxon>Actinomycetota</taxon>
        <taxon>Actinomycetes</taxon>
        <taxon>Micrococcales</taxon>
        <taxon>Microbacteriaceae</taxon>
        <taxon>Agromyces</taxon>
    </lineage>
</organism>
<evidence type="ECO:0000256" key="1">
    <source>
        <dbReference type="ARBA" id="ARBA00023015"/>
    </source>
</evidence>
<feature type="DNA-binding region" description="H-T-H motif" evidence="4">
    <location>
        <begin position="28"/>
        <end position="47"/>
    </location>
</feature>
<dbReference type="InterPro" id="IPR036271">
    <property type="entry name" value="Tet_transcr_reg_TetR-rel_C_sf"/>
</dbReference>
<keyword evidence="2 4" id="KW-0238">DNA-binding</keyword>
<protein>
    <submittedName>
        <fullName evidence="6">TetR/AcrR family transcriptional regulator</fullName>
    </submittedName>
</protein>
<evidence type="ECO:0000256" key="2">
    <source>
        <dbReference type="ARBA" id="ARBA00023125"/>
    </source>
</evidence>
<keyword evidence="7" id="KW-1185">Reference proteome</keyword>
<dbReference type="Gene3D" id="1.10.357.10">
    <property type="entry name" value="Tetracycline Repressor, domain 2"/>
    <property type="match status" value="1"/>
</dbReference>
<dbReference type="InterPro" id="IPR001647">
    <property type="entry name" value="HTH_TetR"/>
</dbReference>
<keyword evidence="1" id="KW-0805">Transcription regulation</keyword>
<gene>
    <name evidence="6" type="ORF">ESP57_13780</name>
</gene>
<dbReference type="PANTHER" id="PTHR30055">
    <property type="entry name" value="HTH-TYPE TRANSCRIPTIONAL REGULATOR RUTR"/>
    <property type="match status" value="1"/>
</dbReference>
<dbReference type="SUPFAM" id="SSF48498">
    <property type="entry name" value="Tetracyclin repressor-like, C-terminal domain"/>
    <property type="match status" value="1"/>
</dbReference>
<dbReference type="SUPFAM" id="SSF46689">
    <property type="entry name" value="Homeodomain-like"/>
    <property type="match status" value="1"/>
</dbReference>
<evidence type="ECO:0000259" key="5">
    <source>
        <dbReference type="PROSITE" id="PS50977"/>
    </source>
</evidence>
<sequence length="194" mass="20829">MSQLTTSRDRILDAAAIVLVERGVVGATTRELARAAGCSEALIYKNFADKQELFLAVLTERMPRIELPEASGRAALPDTLERIVTALLSFFTQTFPMAASIFGAPELLAEHREGVRAHGYGPESVVPLVARLLGEEQAAGRIRADADLESAARLIVGVAFHRAFLAAYEGEREVPDAAAFAERSIASLLPSLTP</sequence>
<dbReference type="PANTHER" id="PTHR30055:SF238">
    <property type="entry name" value="MYCOFACTOCIN BIOSYNTHESIS TRANSCRIPTIONAL REGULATOR MFTR-RELATED"/>
    <property type="match status" value="1"/>
</dbReference>
<feature type="domain" description="HTH tetR-type" evidence="5">
    <location>
        <begin position="5"/>
        <end position="65"/>
    </location>
</feature>
<dbReference type="InterPro" id="IPR009057">
    <property type="entry name" value="Homeodomain-like_sf"/>
</dbReference>
<keyword evidence="3" id="KW-0804">Transcription</keyword>
<dbReference type="Pfam" id="PF00440">
    <property type="entry name" value="TetR_N"/>
    <property type="match status" value="1"/>
</dbReference>
<dbReference type="PRINTS" id="PR00455">
    <property type="entry name" value="HTHTETR"/>
</dbReference>
<reference evidence="6 7" key="1">
    <citation type="submission" date="2019-01" db="EMBL/GenBank/DDBJ databases">
        <authorList>
            <person name="Li J."/>
        </authorList>
    </citation>
    <scope>NUCLEOTIDE SEQUENCE [LARGE SCALE GENOMIC DNA]</scope>
    <source>
        <strain evidence="6 7">CCUG 35506</strain>
    </source>
</reference>
<dbReference type="Gene3D" id="1.10.10.60">
    <property type="entry name" value="Homeodomain-like"/>
    <property type="match status" value="1"/>
</dbReference>
<evidence type="ECO:0000313" key="6">
    <source>
        <dbReference type="EMBL" id="RXZ47608.1"/>
    </source>
</evidence>
<comment type="caution">
    <text evidence="6">The sequence shown here is derived from an EMBL/GenBank/DDBJ whole genome shotgun (WGS) entry which is preliminary data.</text>
</comment>
<dbReference type="GO" id="GO:0003700">
    <property type="term" value="F:DNA-binding transcription factor activity"/>
    <property type="evidence" value="ECO:0007669"/>
    <property type="project" value="TreeGrafter"/>
</dbReference>
<proteinExistence type="predicted"/>
<dbReference type="RefSeq" id="WP_129231995.1">
    <property type="nucleotide sequence ID" value="NZ_SDPO01000003.1"/>
</dbReference>